<feature type="domain" description="Cytochrome b561 bacterial/Ni-hydrogenase" evidence="14">
    <location>
        <begin position="14"/>
        <end position="183"/>
    </location>
</feature>
<gene>
    <name evidence="15" type="ORF">DES32_0618</name>
</gene>
<evidence type="ECO:0000256" key="7">
    <source>
        <dbReference type="ARBA" id="ARBA00022723"/>
    </source>
</evidence>
<keyword evidence="6 13" id="KW-0812">Transmembrane</keyword>
<evidence type="ECO:0000259" key="14">
    <source>
        <dbReference type="Pfam" id="PF01292"/>
    </source>
</evidence>
<evidence type="ECO:0000256" key="9">
    <source>
        <dbReference type="ARBA" id="ARBA00022989"/>
    </source>
</evidence>
<keyword evidence="5" id="KW-0349">Heme</keyword>
<evidence type="ECO:0000256" key="6">
    <source>
        <dbReference type="ARBA" id="ARBA00022692"/>
    </source>
</evidence>
<evidence type="ECO:0000256" key="1">
    <source>
        <dbReference type="ARBA" id="ARBA00001970"/>
    </source>
</evidence>
<dbReference type="InterPro" id="IPR052168">
    <property type="entry name" value="Cytochrome_b561_oxidase"/>
</dbReference>
<proteinExistence type="inferred from homology"/>
<keyword evidence="11 13" id="KW-0472">Membrane</keyword>
<feature type="transmembrane region" description="Helical" evidence="13">
    <location>
        <begin position="21"/>
        <end position="41"/>
    </location>
</feature>
<protein>
    <submittedName>
        <fullName evidence="15">Cytochrome b561</fullName>
    </submittedName>
</protein>
<feature type="transmembrane region" description="Helical" evidence="13">
    <location>
        <begin position="53"/>
        <end position="74"/>
    </location>
</feature>
<evidence type="ECO:0000256" key="11">
    <source>
        <dbReference type="ARBA" id="ARBA00023136"/>
    </source>
</evidence>
<dbReference type="AlphaFoldDB" id="A0A3D9Z2R0"/>
<keyword evidence="3" id="KW-0813">Transport</keyword>
<name>A0A3D9Z2R0_9HYPH</name>
<evidence type="ECO:0000256" key="2">
    <source>
        <dbReference type="ARBA" id="ARBA00004651"/>
    </source>
</evidence>
<accession>A0A3D9Z2R0</accession>
<comment type="cofactor">
    <cofactor evidence="1">
        <name>heme b</name>
        <dbReference type="ChEBI" id="CHEBI:60344"/>
    </cofactor>
</comment>
<dbReference type="Pfam" id="PF01292">
    <property type="entry name" value="Ni_hydr_CYTB"/>
    <property type="match status" value="1"/>
</dbReference>
<comment type="subcellular location">
    <subcellularLocation>
        <location evidence="2">Cell membrane</location>
        <topology evidence="2">Multi-pass membrane protein</topology>
    </subcellularLocation>
</comment>
<dbReference type="GO" id="GO:0020037">
    <property type="term" value="F:heme binding"/>
    <property type="evidence" value="ECO:0007669"/>
    <property type="project" value="TreeGrafter"/>
</dbReference>
<keyword evidence="4" id="KW-1003">Cell membrane</keyword>
<keyword evidence="10" id="KW-0408">Iron</keyword>
<evidence type="ECO:0000256" key="8">
    <source>
        <dbReference type="ARBA" id="ARBA00022982"/>
    </source>
</evidence>
<comment type="similarity">
    <text evidence="12">Belongs to the cytochrome b561 family.</text>
</comment>
<dbReference type="Proteomes" id="UP000256900">
    <property type="component" value="Unassembled WGS sequence"/>
</dbReference>
<feature type="transmembrane region" description="Helical" evidence="13">
    <location>
        <begin position="153"/>
        <end position="172"/>
    </location>
</feature>
<evidence type="ECO:0000256" key="4">
    <source>
        <dbReference type="ARBA" id="ARBA00022475"/>
    </source>
</evidence>
<feature type="transmembrane region" description="Helical" evidence="13">
    <location>
        <begin position="94"/>
        <end position="115"/>
    </location>
</feature>
<evidence type="ECO:0000256" key="3">
    <source>
        <dbReference type="ARBA" id="ARBA00022448"/>
    </source>
</evidence>
<evidence type="ECO:0000313" key="16">
    <source>
        <dbReference type="Proteomes" id="UP000256900"/>
    </source>
</evidence>
<dbReference type="InterPro" id="IPR016174">
    <property type="entry name" value="Di-haem_cyt_TM"/>
</dbReference>
<evidence type="ECO:0000256" key="13">
    <source>
        <dbReference type="SAM" id="Phobius"/>
    </source>
</evidence>
<keyword evidence="8" id="KW-0249">Electron transport</keyword>
<evidence type="ECO:0000313" key="15">
    <source>
        <dbReference type="EMBL" id="REF89397.1"/>
    </source>
</evidence>
<dbReference type="EMBL" id="QUMO01000001">
    <property type="protein sequence ID" value="REF89397.1"/>
    <property type="molecule type" value="Genomic_DNA"/>
</dbReference>
<organism evidence="15 16">
    <name type="scientific">Methylovirgula ligni</name>
    <dbReference type="NCBI Taxonomy" id="569860"/>
    <lineage>
        <taxon>Bacteria</taxon>
        <taxon>Pseudomonadati</taxon>
        <taxon>Pseudomonadota</taxon>
        <taxon>Alphaproteobacteria</taxon>
        <taxon>Hyphomicrobiales</taxon>
        <taxon>Beijerinckiaceae</taxon>
        <taxon>Methylovirgula</taxon>
    </lineage>
</organism>
<dbReference type="Gene3D" id="1.20.950.20">
    <property type="entry name" value="Transmembrane di-heme cytochromes, Chain C"/>
    <property type="match status" value="1"/>
</dbReference>
<keyword evidence="16" id="KW-1185">Reference proteome</keyword>
<dbReference type="GO" id="GO:0022904">
    <property type="term" value="P:respiratory electron transport chain"/>
    <property type="evidence" value="ECO:0007669"/>
    <property type="project" value="InterPro"/>
</dbReference>
<keyword evidence="9 13" id="KW-1133">Transmembrane helix</keyword>
<dbReference type="OrthoDB" id="1247465at2"/>
<dbReference type="GO" id="GO:0046872">
    <property type="term" value="F:metal ion binding"/>
    <property type="evidence" value="ECO:0007669"/>
    <property type="project" value="UniProtKB-KW"/>
</dbReference>
<dbReference type="SUPFAM" id="SSF81342">
    <property type="entry name" value="Transmembrane di-heme cytochromes"/>
    <property type="match status" value="1"/>
</dbReference>
<dbReference type="InterPro" id="IPR011577">
    <property type="entry name" value="Cyt_b561_bac/Ni-Hgenase"/>
</dbReference>
<dbReference type="PANTHER" id="PTHR30529">
    <property type="entry name" value="CYTOCHROME B561"/>
    <property type="match status" value="1"/>
</dbReference>
<keyword evidence="7" id="KW-0479">Metal-binding</keyword>
<dbReference type="RefSeq" id="WP_115835172.1">
    <property type="nucleotide sequence ID" value="NZ_CP025086.1"/>
</dbReference>
<comment type="caution">
    <text evidence="15">The sequence shown here is derived from an EMBL/GenBank/DDBJ whole genome shotgun (WGS) entry which is preliminary data.</text>
</comment>
<dbReference type="GO" id="GO:0009055">
    <property type="term" value="F:electron transfer activity"/>
    <property type="evidence" value="ECO:0007669"/>
    <property type="project" value="InterPro"/>
</dbReference>
<evidence type="ECO:0000256" key="12">
    <source>
        <dbReference type="ARBA" id="ARBA00037975"/>
    </source>
</evidence>
<reference evidence="15 16" key="1">
    <citation type="submission" date="2018-08" db="EMBL/GenBank/DDBJ databases">
        <title>Genomic Encyclopedia of Type Strains, Phase IV (KMG-IV): sequencing the most valuable type-strain genomes for metagenomic binning, comparative biology and taxonomic classification.</title>
        <authorList>
            <person name="Goeker M."/>
        </authorList>
    </citation>
    <scope>NUCLEOTIDE SEQUENCE [LARGE SCALE GENOMIC DNA]</scope>
    <source>
        <strain evidence="15 16">BW863</strain>
    </source>
</reference>
<dbReference type="GO" id="GO:0005886">
    <property type="term" value="C:plasma membrane"/>
    <property type="evidence" value="ECO:0007669"/>
    <property type="project" value="UniProtKB-SubCell"/>
</dbReference>
<evidence type="ECO:0000256" key="5">
    <source>
        <dbReference type="ARBA" id="ARBA00022617"/>
    </source>
</evidence>
<dbReference type="PANTHER" id="PTHR30529:SF1">
    <property type="entry name" value="CYTOCHROME B561 HOMOLOG 2"/>
    <property type="match status" value="1"/>
</dbReference>
<evidence type="ECO:0000256" key="10">
    <source>
        <dbReference type="ARBA" id="ARBA00023004"/>
    </source>
</evidence>
<sequence>MLQQSFSSKPGLARYNAPAQALHWITLVVIFTLLPLGWVMVNMDEHKPARGTLFFVHKSFGVLALGLIVARLGWRALRPAPGLPPQTAKWEIGLAHATHAFLYLIFIVMPVSGYITSSAGGHPVSLFGLPLPQLPKDKALSDLAGQIHVAGQYLVYFFLGVHILGVVWHVAVRKDGYLARMLPEQINAE</sequence>